<accession>A0A0B8PQ00</accession>
<sequence length="40" mass="4610">MGLVHWGFPSKVFENKITLKHKAPIWQRVESDLGVQANTF</sequence>
<proteinExistence type="predicted"/>
<name>A0A0B8PQ00_9VIBR</name>
<reference evidence="3 4" key="3">
    <citation type="submission" date="2015-01" db="EMBL/GenBank/DDBJ databases">
        <authorList>
            <consortium name="NBRP consortium"/>
            <person name="Sawabe T."/>
            <person name="Meirelles P."/>
            <person name="Feng G."/>
            <person name="Sayaka M."/>
            <person name="Hattori M."/>
            <person name="Ohkuma M."/>
        </authorList>
    </citation>
    <scope>NUCLEOTIDE SEQUENCE [LARGE SCALE GENOMIC DNA]</scope>
    <source>
        <strain evidence="3">JCM 19241</strain>
        <strain evidence="1 4">JCM19232</strain>
        <strain evidence="2">JCM19241</strain>
    </source>
</reference>
<dbReference type="EMBL" id="BBSC01000013">
    <property type="protein sequence ID" value="GAM78338.1"/>
    <property type="molecule type" value="Genomic_DNA"/>
</dbReference>
<organism evidence="1 4">
    <name type="scientific">Vibrio ishigakensis</name>
    <dbReference type="NCBI Taxonomy" id="1481914"/>
    <lineage>
        <taxon>Bacteria</taxon>
        <taxon>Pseudomonadati</taxon>
        <taxon>Pseudomonadota</taxon>
        <taxon>Gammaproteobacteria</taxon>
        <taxon>Vibrionales</taxon>
        <taxon>Vibrionaceae</taxon>
        <taxon>Vibrio</taxon>
    </lineage>
</organism>
<reference evidence="1 4" key="1">
    <citation type="submission" date="2015-01" db="EMBL/GenBank/DDBJ databases">
        <title>Vibrio sp. C5 JCM 19232 whole genome shotgun sequence.</title>
        <authorList>
            <person name="Sawabe T."/>
            <person name="Meirelles P."/>
            <person name="Feng G."/>
            <person name="Sayaka M."/>
            <person name="Hattori M."/>
            <person name="Ohkuma M."/>
        </authorList>
    </citation>
    <scope>NUCLEOTIDE SEQUENCE [LARGE SCALE GENOMIC DNA]</scope>
    <source>
        <strain evidence="1 4">JCM19232</strain>
    </source>
</reference>
<accession>A0A0B8QTN8</accession>
<dbReference type="Proteomes" id="UP000031670">
    <property type="component" value="Unassembled WGS sequence"/>
</dbReference>
<protein>
    <submittedName>
        <fullName evidence="1">Uncharacterized protein</fullName>
    </submittedName>
</protein>
<gene>
    <name evidence="1" type="ORF">JCM19232_2073</name>
    <name evidence="2" type="ORF">JCM19241_6169</name>
</gene>
<dbReference type="EMBL" id="BBSA01000017">
    <property type="protein sequence ID" value="GAM65198.1"/>
    <property type="molecule type" value="Genomic_DNA"/>
</dbReference>
<evidence type="ECO:0000313" key="3">
    <source>
        <dbReference type="Proteomes" id="UP000031666"/>
    </source>
</evidence>
<dbReference type="Proteomes" id="UP000031666">
    <property type="component" value="Unassembled WGS sequence"/>
</dbReference>
<comment type="caution">
    <text evidence="1">The sequence shown here is derived from an EMBL/GenBank/DDBJ whole genome shotgun (WGS) entry which is preliminary data.</text>
</comment>
<evidence type="ECO:0000313" key="2">
    <source>
        <dbReference type="EMBL" id="GAM78338.1"/>
    </source>
</evidence>
<evidence type="ECO:0000313" key="1">
    <source>
        <dbReference type="EMBL" id="GAM65198.1"/>
    </source>
</evidence>
<dbReference type="AlphaFoldDB" id="A0A0B8PQ00"/>
<reference evidence="2 3" key="2">
    <citation type="submission" date="2015-01" db="EMBL/GenBank/DDBJ databases">
        <title>Vibrio sp. C94 JCM 19241 whole genome shotgun sequence.</title>
        <authorList>
            <person name="Sawabe T."/>
            <person name="Meirelles P."/>
            <person name="Feng G."/>
            <person name="Sayaka M."/>
            <person name="Hattori M."/>
            <person name="Ohkuma M."/>
        </authorList>
    </citation>
    <scope>NUCLEOTIDE SEQUENCE [LARGE SCALE GENOMIC DNA]</scope>
    <source>
        <strain evidence="3">JCM 19241</strain>
        <strain evidence="2">JCM19241</strain>
    </source>
</reference>
<evidence type="ECO:0000313" key="4">
    <source>
        <dbReference type="Proteomes" id="UP000031670"/>
    </source>
</evidence>
<dbReference type="STRING" id="1481914.JCM19241_6169"/>